<dbReference type="AlphaFoldDB" id="A0A0E9RAV9"/>
<accession>A0A0E9RAV9</accession>
<reference evidence="1" key="2">
    <citation type="journal article" date="2015" name="Fish Shellfish Immunol.">
        <title>Early steps in the European eel (Anguilla anguilla)-Vibrio vulnificus interaction in the gills: Role of the RtxA13 toxin.</title>
        <authorList>
            <person name="Callol A."/>
            <person name="Pajuelo D."/>
            <person name="Ebbesson L."/>
            <person name="Teles M."/>
            <person name="MacKenzie S."/>
            <person name="Amaro C."/>
        </authorList>
    </citation>
    <scope>NUCLEOTIDE SEQUENCE</scope>
</reference>
<sequence length="42" mass="4998">MIWQFPLLCYTQSSEPEGLRRMRFETEPQFSSTSESHATFQL</sequence>
<organism evidence="1">
    <name type="scientific">Anguilla anguilla</name>
    <name type="common">European freshwater eel</name>
    <name type="synonym">Muraena anguilla</name>
    <dbReference type="NCBI Taxonomy" id="7936"/>
    <lineage>
        <taxon>Eukaryota</taxon>
        <taxon>Metazoa</taxon>
        <taxon>Chordata</taxon>
        <taxon>Craniata</taxon>
        <taxon>Vertebrata</taxon>
        <taxon>Euteleostomi</taxon>
        <taxon>Actinopterygii</taxon>
        <taxon>Neopterygii</taxon>
        <taxon>Teleostei</taxon>
        <taxon>Anguilliformes</taxon>
        <taxon>Anguillidae</taxon>
        <taxon>Anguilla</taxon>
    </lineage>
</organism>
<protein>
    <submittedName>
        <fullName evidence="1">Uncharacterized protein</fullName>
    </submittedName>
</protein>
<name>A0A0E9RAV9_ANGAN</name>
<proteinExistence type="predicted"/>
<evidence type="ECO:0000313" key="1">
    <source>
        <dbReference type="EMBL" id="JAH25922.1"/>
    </source>
</evidence>
<dbReference type="EMBL" id="GBXM01082655">
    <property type="protein sequence ID" value="JAH25922.1"/>
    <property type="molecule type" value="Transcribed_RNA"/>
</dbReference>
<reference evidence="1" key="1">
    <citation type="submission" date="2014-11" db="EMBL/GenBank/DDBJ databases">
        <authorList>
            <person name="Amaro Gonzalez C."/>
        </authorList>
    </citation>
    <scope>NUCLEOTIDE SEQUENCE</scope>
</reference>